<dbReference type="AlphaFoldDB" id="A0A6A6QNF6"/>
<accession>A0A6A6QNF6</accession>
<dbReference type="PANTHER" id="PTHR15327">
    <property type="entry name" value="MICROFIBRIL-ASSOCIATED PROTEIN"/>
    <property type="match status" value="1"/>
</dbReference>
<dbReference type="OrthoDB" id="1111734at2759"/>
<reference evidence="3" key="1">
    <citation type="journal article" date="2020" name="Stud. Mycol.">
        <title>101 Dothideomycetes genomes: a test case for predicting lifestyles and emergence of pathogens.</title>
        <authorList>
            <person name="Haridas S."/>
            <person name="Albert R."/>
            <person name="Binder M."/>
            <person name="Bloem J."/>
            <person name="Labutti K."/>
            <person name="Salamov A."/>
            <person name="Andreopoulos B."/>
            <person name="Baker S."/>
            <person name="Barry K."/>
            <person name="Bills G."/>
            <person name="Bluhm B."/>
            <person name="Cannon C."/>
            <person name="Castanera R."/>
            <person name="Culley D."/>
            <person name="Daum C."/>
            <person name="Ezra D."/>
            <person name="Gonzalez J."/>
            <person name="Henrissat B."/>
            <person name="Kuo A."/>
            <person name="Liang C."/>
            <person name="Lipzen A."/>
            <person name="Lutzoni F."/>
            <person name="Magnuson J."/>
            <person name="Mondo S."/>
            <person name="Nolan M."/>
            <person name="Ohm R."/>
            <person name="Pangilinan J."/>
            <person name="Park H.-J."/>
            <person name="Ramirez L."/>
            <person name="Alfaro M."/>
            <person name="Sun H."/>
            <person name="Tritt A."/>
            <person name="Yoshinaga Y."/>
            <person name="Zwiers L.-H."/>
            <person name="Turgeon B."/>
            <person name="Goodwin S."/>
            <person name="Spatafora J."/>
            <person name="Crous P."/>
            <person name="Grigoriev I."/>
        </authorList>
    </citation>
    <scope>NUCLEOTIDE SEQUENCE</scope>
    <source>
        <strain evidence="3">CBS 269.34</strain>
    </source>
</reference>
<feature type="region of interest" description="Disordered" evidence="1">
    <location>
        <begin position="1"/>
        <end position="41"/>
    </location>
</feature>
<keyword evidence="4" id="KW-1185">Reference proteome</keyword>
<gene>
    <name evidence="3" type="ORF">BU16DRAFT_438968</name>
</gene>
<feature type="non-terminal residue" evidence="3">
    <location>
        <position position="1"/>
    </location>
</feature>
<evidence type="ECO:0000256" key="1">
    <source>
        <dbReference type="SAM" id="MobiDB-lite"/>
    </source>
</evidence>
<feature type="non-terminal residue" evidence="3">
    <location>
        <position position="153"/>
    </location>
</feature>
<protein>
    <recommendedName>
        <fullName evidence="2">Micro-fibrillar-associated protein 1 C-terminal domain-containing protein</fullName>
    </recommendedName>
</protein>
<proteinExistence type="predicted"/>
<name>A0A6A6QNF6_9PEZI</name>
<feature type="domain" description="Micro-fibrillar-associated protein 1 C-terminal" evidence="2">
    <location>
        <begin position="2"/>
        <end position="108"/>
    </location>
</feature>
<evidence type="ECO:0000313" key="3">
    <source>
        <dbReference type="EMBL" id="KAF2493664.1"/>
    </source>
</evidence>
<dbReference type="Pfam" id="PF06991">
    <property type="entry name" value="MFAP1"/>
    <property type="match status" value="1"/>
</dbReference>
<feature type="region of interest" description="Disordered" evidence="1">
    <location>
        <begin position="90"/>
        <end position="153"/>
    </location>
</feature>
<sequence length="153" mass="17753">EADRAEVERRRNLSAAEREAEDREFLRKQEDEKGERGTMAHMQKYHHKGAFYQDDLKAHGVDRRDLMGAKFEDATNREILPEYMQMRDMTKLGRKSRTKYRDMKSEDTGRWGDFEKRGPGKDYGVDERFRPDGPEGRGPSVTGANSGPLGERK</sequence>
<dbReference type="Proteomes" id="UP000799750">
    <property type="component" value="Unassembled WGS sequence"/>
</dbReference>
<evidence type="ECO:0000259" key="2">
    <source>
        <dbReference type="Pfam" id="PF06991"/>
    </source>
</evidence>
<dbReference type="InterPro" id="IPR009730">
    <property type="entry name" value="MFAP1_C"/>
</dbReference>
<organism evidence="3 4">
    <name type="scientific">Lophium mytilinum</name>
    <dbReference type="NCBI Taxonomy" id="390894"/>
    <lineage>
        <taxon>Eukaryota</taxon>
        <taxon>Fungi</taxon>
        <taxon>Dikarya</taxon>
        <taxon>Ascomycota</taxon>
        <taxon>Pezizomycotina</taxon>
        <taxon>Dothideomycetes</taxon>
        <taxon>Pleosporomycetidae</taxon>
        <taxon>Mytilinidiales</taxon>
        <taxon>Mytilinidiaceae</taxon>
        <taxon>Lophium</taxon>
    </lineage>
</organism>
<feature type="compositionally biased region" description="Basic and acidic residues" evidence="1">
    <location>
        <begin position="1"/>
        <end position="38"/>
    </location>
</feature>
<dbReference type="InterPro" id="IPR033194">
    <property type="entry name" value="MFAP1"/>
</dbReference>
<evidence type="ECO:0000313" key="4">
    <source>
        <dbReference type="Proteomes" id="UP000799750"/>
    </source>
</evidence>
<dbReference type="EMBL" id="MU004192">
    <property type="protein sequence ID" value="KAF2493664.1"/>
    <property type="molecule type" value="Genomic_DNA"/>
</dbReference>
<feature type="compositionally biased region" description="Basic and acidic residues" evidence="1">
    <location>
        <begin position="99"/>
        <end position="135"/>
    </location>
</feature>